<organism evidence="9 10">
    <name type="scientific">Pyricularia grisea</name>
    <name type="common">Crabgrass-specific blast fungus</name>
    <name type="synonym">Magnaporthe grisea</name>
    <dbReference type="NCBI Taxonomy" id="148305"/>
    <lineage>
        <taxon>Eukaryota</taxon>
        <taxon>Fungi</taxon>
        <taxon>Dikarya</taxon>
        <taxon>Ascomycota</taxon>
        <taxon>Pezizomycotina</taxon>
        <taxon>Sordariomycetes</taxon>
        <taxon>Sordariomycetidae</taxon>
        <taxon>Magnaporthales</taxon>
        <taxon>Pyriculariaceae</taxon>
        <taxon>Pyricularia</taxon>
    </lineage>
</organism>
<dbReference type="EMBL" id="JABSND010000362">
    <property type="protein sequence ID" value="KAI6291490.1"/>
    <property type="molecule type" value="Genomic_DNA"/>
</dbReference>
<comment type="similarity">
    <text evidence="5">Belongs to the SAT4 family.</text>
</comment>
<keyword evidence="3 7" id="KW-1133">Transmembrane helix</keyword>
<feature type="domain" description="Rhodopsin" evidence="8">
    <location>
        <begin position="30"/>
        <end position="268"/>
    </location>
</feature>
<dbReference type="PANTHER" id="PTHR33048:SF149">
    <property type="entry name" value="UBID FAMILY DECARBOXYLASE"/>
    <property type="match status" value="1"/>
</dbReference>
<evidence type="ECO:0000256" key="2">
    <source>
        <dbReference type="ARBA" id="ARBA00022692"/>
    </source>
</evidence>
<feature type="transmembrane region" description="Helical" evidence="7">
    <location>
        <begin position="212"/>
        <end position="233"/>
    </location>
</feature>
<feature type="transmembrane region" description="Helical" evidence="7">
    <location>
        <begin position="47"/>
        <end position="68"/>
    </location>
</feature>
<feature type="transmembrane region" description="Helical" evidence="7">
    <location>
        <begin position="253"/>
        <end position="276"/>
    </location>
</feature>
<comment type="subcellular location">
    <subcellularLocation>
        <location evidence="1">Membrane</location>
        <topology evidence="1">Multi-pass membrane protein</topology>
    </subcellularLocation>
</comment>
<keyword evidence="10" id="KW-1185">Reference proteome</keyword>
<keyword evidence="2 7" id="KW-0812">Transmembrane</keyword>
<evidence type="ECO:0000256" key="1">
    <source>
        <dbReference type="ARBA" id="ARBA00004141"/>
    </source>
</evidence>
<sequence length="369" mass="40817">MTAPEDVFIDQLKVQGYSLYGVASLFVIVRMYASISKLGWRNLRIDDILMIPAFLLYTGLIATLNIIMEDGGSLPWPVDAAGPLTEEDIQVRIRGSKVVLIMEQCFLNELYILKTCMLVFYTRLTLGTKTQLLVRVLAVFVALCWLASQLTFFTHCRPFSGLWAFPPPTRDCATLETYQMAEGSLNIASDVLMVCVVLPIAFRINMPLRHKLVLFFVLSAGLLVIAAAILTKYFDLSTDWDPTYILWYVRESSLAVCVANMPILWPLLLRWCPWLLRSKKKSPKGSNEPAIVTFGAAGVRRGGRGGVVDDTLMGNFEEPNTPEMRQADEEAEIGMIAAASGAATESAMSPQSSHASQNPPSSPVSPRQV</sequence>
<protein>
    <recommendedName>
        <fullName evidence="8">Rhodopsin domain-containing protein</fullName>
    </recommendedName>
</protein>
<evidence type="ECO:0000256" key="7">
    <source>
        <dbReference type="SAM" id="Phobius"/>
    </source>
</evidence>
<evidence type="ECO:0000259" key="8">
    <source>
        <dbReference type="Pfam" id="PF20684"/>
    </source>
</evidence>
<evidence type="ECO:0000313" key="10">
    <source>
        <dbReference type="Proteomes" id="UP001059893"/>
    </source>
</evidence>
<reference evidence="9" key="1">
    <citation type="submission" date="2021-01" db="EMBL/GenBank/DDBJ databases">
        <title>Deciphering the adaptive evolutionary patterns associated with biogeogrpahic diversity in the finger millet blast pathogen Magnaporthe oryzae in Eastern Africa.</title>
        <authorList>
            <person name="Onyema G."/>
            <person name="Shittu T.A."/>
            <person name="Dodsworth S."/>
            <person name="Devilliers S."/>
            <person name="Muthumeenakshi S."/>
            <person name="Sreenivasaprasad S."/>
        </authorList>
    </citation>
    <scope>NUCLEOTIDE SEQUENCE</scope>
    <source>
        <strain evidence="9">D15/s37</strain>
    </source>
</reference>
<proteinExistence type="inferred from homology"/>
<dbReference type="Proteomes" id="UP001059893">
    <property type="component" value="Unassembled WGS sequence"/>
</dbReference>
<keyword evidence="4 7" id="KW-0472">Membrane</keyword>
<dbReference type="PANTHER" id="PTHR33048">
    <property type="entry name" value="PTH11-LIKE INTEGRAL MEMBRANE PROTEIN (AFU_ORTHOLOGUE AFUA_5G11245)"/>
    <property type="match status" value="1"/>
</dbReference>
<evidence type="ECO:0000256" key="5">
    <source>
        <dbReference type="ARBA" id="ARBA00038359"/>
    </source>
</evidence>
<feature type="transmembrane region" description="Helical" evidence="7">
    <location>
        <begin position="132"/>
        <end position="153"/>
    </location>
</feature>
<dbReference type="Pfam" id="PF20684">
    <property type="entry name" value="Fung_rhodopsin"/>
    <property type="match status" value="1"/>
</dbReference>
<comment type="caution">
    <text evidence="9">The sequence shown here is derived from an EMBL/GenBank/DDBJ whole genome shotgun (WGS) entry which is preliminary data.</text>
</comment>
<gene>
    <name evidence="9" type="ORF">MCOR33_010591</name>
</gene>
<dbReference type="InterPro" id="IPR052337">
    <property type="entry name" value="SAT4-like"/>
</dbReference>
<evidence type="ECO:0000256" key="3">
    <source>
        <dbReference type="ARBA" id="ARBA00022989"/>
    </source>
</evidence>
<feature type="transmembrane region" description="Helical" evidence="7">
    <location>
        <begin position="17"/>
        <end position="35"/>
    </location>
</feature>
<feature type="compositionally biased region" description="Polar residues" evidence="6">
    <location>
        <begin position="349"/>
        <end position="369"/>
    </location>
</feature>
<evidence type="ECO:0000256" key="4">
    <source>
        <dbReference type="ARBA" id="ARBA00023136"/>
    </source>
</evidence>
<evidence type="ECO:0000256" key="6">
    <source>
        <dbReference type="SAM" id="MobiDB-lite"/>
    </source>
</evidence>
<name>A0ABQ8N584_PYRGI</name>
<feature type="compositionally biased region" description="Low complexity" evidence="6">
    <location>
        <begin position="333"/>
        <end position="348"/>
    </location>
</feature>
<feature type="region of interest" description="Disordered" evidence="6">
    <location>
        <begin position="310"/>
        <end position="369"/>
    </location>
</feature>
<dbReference type="InterPro" id="IPR049326">
    <property type="entry name" value="Rhodopsin_dom_fungi"/>
</dbReference>
<evidence type="ECO:0000313" key="9">
    <source>
        <dbReference type="EMBL" id="KAI6291490.1"/>
    </source>
</evidence>
<accession>A0ABQ8N584</accession>
<feature type="transmembrane region" description="Helical" evidence="7">
    <location>
        <begin position="187"/>
        <end position="205"/>
    </location>
</feature>